<protein>
    <submittedName>
        <fullName evidence="1">Uncharacterized protein</fullName>
    </submittedName>
</protein>
<name>A0A2N1MG29_9GLOM</name>
<comment type="caution">
    <text evidence="1">The sequence shown here is derived from an EMBL/GenBank/DDBJ whole genome shotgun (WGS) entry which is preliminary data.</text>
</comment>
<dbReference type="AlphaFoldDB" id="A0A2N1MG29"/>
<evidence type="ECO:0000313" key="2">
    <source>
        <dbReference type="Proteomes" id="UP000233469"/>
    </source>
</evidence>
<dbReference type="EMBL" id="LLXL01002534">
    <property type="protein sequence ID" value="PKK60598.1"/>
    <property type="molecule type" value="Genomic_DNA"/>
</dbReference>
<proteinExistence type="predicted"/>
<sequence length="64" mass="7565">MLHELEPGFRIPTEEKCKEMIRKSYNWTKENLKELLKSDAESINFTTDLWTSRRNDGYIGVTIS</sequence>
<accession>A0A2N1MG29</accession>
<reference evidence="1 2" key="2">
    <citation type="submission" date="2017-10" db="EMBL/GenBank/DDBJ databases">
        <title>Extensive intraspecific genome diversity in a model arbuscular mycorrhizal fungus.</title>
        <authorList>
            <person name="Chen E.C.H."/>
            <person name="Morin E."/>
            <person name="Baudet D."/>
            <person name="Noel J."/>
            <person name="Ndikumana S."/>
            <person name="Charron P."/>
            <person name="St-Onge C."/>
            <person name="Giorgi J."/>
            <person name="Grigoriev I.V."/>
            <person name="Roux C."/>
            <person name="Martin F.M."/>
            <person name="Corradi N."/>
        </authorList>
    </citation>
    <scope>NUCLEOTIDE SEQUENCE [LARGE SCALE GENOMIC DNA]</scope>
    <source>
        <strain evidence="1 2">C2</strain>
    </source>
</reference>
<reference evidence="1 2" key="1">
    <citation type="submission" date="2016-04" db="EMBL/GenBank/DDBJ databases">
        <title>Genome analyses suggest a sexual origin of heterokaryosis in a supposedly ancient asexual fungus.</title>
        <authorList>
            <person name="Ropars J."/>
            <person name="Sedzielewska K."/>
            <person name="Noel J."/>
            <person name="Charron P."/>
            <person name="Farinelli L."/>
            <person name="Marton T."/>
            <person name="Kruger M."/>
            <person name="Pelin A."/>
            <person name="Brachmann A."/>
            <person name="Corradi N."/>
        </authorList>
    </citation>
    <scope>NUCLEOTIDE SEQUENCE [LARGE SCALE GENOMIC DNA]</scope>
    <source>
        <strain evidence="1 2">C2</strain>
    </source>
</reference>
<evidence type="ECO:0000313" key="1">
    <source>
        <dbReference type="EMBL" id="PKK60598.1"/>
    </source>
</evidence>
<gene>
    <name evidence="1" type="ORF">RhiirC2_669660</name>
</gene>
<organism evidence="1 2">
    <name type="scientific">Rhizophagus irregularis</name>
    <dbReference type="NCBI Taxonomy" id="588596"/>
    <lineage>
        <taxon>Eukaryota</taxon>
        <taxon>Fungi</taxon>
        <taxon>Fungi incertae sedis</taxon>
        <taxon>Mucoromycota</taxon>
        <taxon>Glomeromycotina</taxon>
        <taxon>Glomeromycetes</taxon>
        <taxon>Glomerales</taxon>
        <taxon>Glomeraceae</taxon>
        <taxon>Rhizophagus</taxon>
    </lineage>
</organism>
<dbReference type="Proteomes" id="UP000233469">
    <property type="component" value="Unassembled WGS sequence"/>
</dbReference>